<name>X1U663_9ZZZZ</name>
<dbReference type="AlphaFoldDB" id="X1U663"/>
<dbReference type="EMBL" id="BARW01019441">
    <property type="protein sequence ID" value="GAI95340.1"/>
    <property type="molecule type" value="Genomic_DNA"/>
</dbReference>
<sequence>MMNISKNYKKIIVEELKNIAKKMKESNDPFEKMYFFSASYSCVNRIFNFEFDPTLIFTHMVLQNAYNAIRGRIELLARGQDTLIKIPTNFYNILQETIVDIADNIDKNNKSELFENLQKIANLSYLTTGNGYYLFQKGILRI</sequence>
<organism evidence="1">
    <name type="scientific">marine sediment metagenome</name>
    <dbReference type="NCBI Taxonomy" id="412755"/>
    <lineage>
        <taxon>unclassified sequences</taxon>
        <taxon>metagenomes</taxon>
        <taxon>ecological metagenomes</taxon>
    </lineage>
</organism>
<reference evidence="1" key="1">
    <citation type="journal article" date="2014" name="Front. Microbiol.">
        <title>High frequency of phylogenetically diverse reductive dehalogenase-homologous genes in deep subseafloor sedimentary metagenomes.</title>
        <authorList>
            <person name="Kawai M."/>
            <person name="Futagami T."/>
            <person name="Toyoda A."/>
            <person name="Takaki Y."/>
            <person name="Nishi S."/>
            <person name="Hori S."/>
            <person name="Arai W."/>
            <person name="Tsubouchi T."/>
            <person name="Morono Y."/>
            <person name="Uchiyama I."/>
            <person name="Ito T."/>
            <person name="Fujiyama A."/>
            <person name="Inagaki F."/>
            <person name="Takami H."/>
        </authorList>
    </citation>
    <scope>NUCLEOTIDE SEQUENCE</scope>
    <source>
        <strain evidence="1">Expedition CK06-06</strain>
    </source>
</reference>
<accession>X1U663</accession>
<gene>
    <name evidence="1" type="ORF">S12H4_33048</name>
</gene>
<comment type="caution">
    <text evidence="1">The sequence shown here is derived from an EMBL/GenBank/DDBJ whole genome shotgun (WGS) entry which is preliminary data.</text>
</comment>
<proteinExistence type="predicted"/>
<evidence type="ECO:0000313" key="1">
    <source>
        <dbReference type="EMBL" id="GAI95340.1"/>
    </source>
</evidence>
<protein>
    <submittedName>
        <fullName evidence="1">Uncharacterized protein</fullName>
    </submittedName>
</protein>